<gene>
    <name evidence="1" type="ORF">NCCP1664_07590</name>
</gene>
<dbReference type="Proteomes" id="UP000325307">
    <property type="component" value="Unassembled WGS sequence"/>
</dbReference>
<evidence type="ECO:0000313" key="2">
    <source>
        <dbReference type="Proteomes" id="UP000325307"/>
    </source>
</evidence>
<reference evidence="1 2" key="1">
    <citation type="submission" date="2019-09" db="EMBL/GenBank/DDBJ databases">
        <title>Arthrobacter zafarii sp. nov., a moderately thermotolerant and halotolerant actinobacterium isolated from Cholistan desert soil of Pakistan.</title>
        <authorList>
            <person name="Amin A."/>
            <person name="Ahmed I."/>
            <person name="Khalid N."/>
            <person name="Schumann P."/>
            <person name="Busse H.J."/>
            <person name="Khan I.U."/>
            <person name="Li S."/>
            <person name="Li W.J."/>
        </authorList>
    </citation>
    <scope>NUCLEOTIDE SEQUENCE [LARGE SCALE GENOMIC DNA]</scope>
    <source>
        <strain evidence="1 2">NCCP-1664</strain>
    </source>
</reference>
<comment type="caution">
    <text evidence="1">The sequence shown here is derived from an EMBL/GenBank/DDBJ whole genome shotgun (WGS) entry which is preliminary data.</text>
</comment>
<accession>A0A5A7NQ53</accession>
<evidence type="ECO:0000313" key="1">
    <source>
        <dbReference type="EMBL" id="GER22262.1"/>
    </source>
</evidence>
<organism evidence="1 2">
    <name type="scientific">Zafaria cholistanensis</name>
    <dbReference type="NCBI Taxonomy" id="1682741"/>
    <lineage>
        <taxon>Bacteria</taxon>
        <taxon>Bacillati</taxon>
        <taxon>Actinomycetota</taxon>
        <taxon>Actinomycetes</taxon>
        <taxon>Micrococcales</taxon>
        <taxon>Micrococcaceae</taxon>
        <taxon>Zafaria</taxon>
    </lineage>
</organism>
<keyword evidence="2" id="KW-1185">Reference proteome</keyword>
<name>A0A5A7NQ53_9MICC</name>
<protein>
    <submittedName>
        <fullName evidence="1">Uncharacterized protein</fullName>
    </submittedName>
</protein>
<dbReference type="AlphaFoldDB" id="A0A5A7NQ53"/>
<sequence>MDLWPQLPRHLYSLRAAVIRQPAGSCGLGPAVIFAPGSARGNFLLVPGGSPAGSPNPARRTVGPATVRLPGRIAGDALAGSGFFSVGSFP</sequence>
<dbReference type="EMBL" id="BKDJ01000002">
    <property type="protein sequence ID" value="GER22262.1"/>
    <property type="molecule type" value="Genomic_DNA"/>
</dbReference>
<proteinExistence type="predicted"/>